<sequence length="385" mass="42145">MDNSDLIIRIIRAFNSLPSAIKDRKRFRELLSHLDEIKRIVVDKRPPRLAVVGRRGAGKSALFNALVDRKILLEGEVDTTSTCSWQSYKLQDEVEISWIDTPGLGAGQLKTERVQLLQLEFGRRPPDVLIFVHKASEVDSDIDATLDDLQQIVECTGEESARAELIVVLNQVDGIRSPLDLVPPYTKEKQDRIALIQKKLEWHLERRGIKYKCVVPAVAYFDDEHDLRFNIEGVATEIGRSIPSEAMLGASAALKFNGFKREIASKIVSLCAVAASCIALIPIPLSDIIPLTALQALMISLIGVLGGKTLSDIEIREFIVALGLLVATATAARQIVRTVLPLLGTGVSVAVAGATTRGIGAAAIAHYIDGESLHEARKKLRSLIK</sequence>
<keyword evidence="1" id="KW-1133">Transmembrane helix</keyword>
<feature type="transmembrane region" description="Helical" evidence="1">
    <location>
        <begin position="288"/>
        <end position="306"/>
    </location>
</feature>
<keyword evidence="1" id="KW-0472">Membrane</keyword>
<dbReference type="GO" id="GO:0002098">
    <property type="term" value="P:tRNA wobble uridine modification"/>
    <property type="evidence" value="ECO:0007669"/>
    <property type="project" value="TreeGrafter"/>
</dbReference>
<reference evidence="3 4" key="1">
    <citation type="submission" date="2019-08" db="EMBL/GenBank/DDBJ databases">
        <authorList>
            <person name="Peeters C."/>
        </authorList>
    </citation>
    <scope>NUCLEOTIDE SEQUENCE [LARGE SCALE GENOMIC DNA]</scope>
    <source>
        <strain evidence="3 4">LMG 31112</strain>
    </source>
</reference>
<evidence type="ECO:0000313" key="4">
    <source>
        <dbReference type="Proteomes" id="UP000343317"/>
    </source>
</evidence>
<organism evidence="3 4">
    <name type="scientific">Pandoraea horticolens</name>
    <dbReference type="NCBI Taxonomy" id="2508298"/>
    <lineage>
        <taxon>Bacteria</taxon>
        <taxon>Pseudomonadati</taxon>
        <taxon>Pseudomonadota</taxon>
        <taxon>Betaproteobacteria</taxon>
        <taxon>Burkholderiales</taxon>
        <taxon>Burkholderiaceae</taxon>
        <taxon>Pandoraea</taxon>
    </lineage>
</organism>
<dbReference type="PANTHER" id="PTHR42714">
    <property type="entry name" value="TRNA MODIFICATION GTPASE GTPBP3"/>
    <property type="match status" value="1"/>
</dbReference>
<feature type="transmembrane region" description="Helical" evidence="1">
    <location>
        <begin position="263"/>
        <end position="282"/>
    </location>
</feature>
<protein>
    <submittedName>
        <fullName evidence="3">GTPase Era</fullName>
    </submittedName>
</protein>
<feature type="transmembrane region" description="Helical" evidence="1">
    <location>
        <begin position="318"/>
        <end position="336"/>
    </location>
</feature>
<dbReference type="AlphaFoldDB" id="A0A5E4YUX0"/>
<feature type="domain" description="G" evidence="2">
    <location>
        <begin position="49"/>
        <end position="170"/>
    </location>
</feature>
<gene>
    <name evidence="3" type="primary">era</name>
    <name evidence="3" type="ORF">PHO31112_04771</name>
</gene>
<dbReference type="Pfam" id="PF01926">
    <property type="entry name" value="MMR_HSR1"/>
    <property type="match status" value="1"/>
</dbReference>
<proteinExistence type="predicted"/>
<dbReference type="PANTHER" id="PTHR42714:SF2">
    <property type="entry name" value="TRNA MODIFICATION GTPASE GTPBP3, MITOCHONDRIAL"/>
    <property type="match status" value="1"/>
</dbReference>
<dbReference type="Proteomes" id="UP000343317">
    <property type="component" value="Unassembled WGS sequence"/>
</dbReference>
<dbReference type="SUPFAM" id="SSF52540">
    <property type="entry name" value="P-loop containing nucleoside triphosphate hydrolases"/>
    <property type="match status" value="1"/>
</dbReference>
<dbReference type="GO" id="GO:0005525">
    <property type="term" value="F:GTP binding"/>
    <property type="evidence" value="ECO:0007669"/>
    <property type="project" value="InterPro"/>
</dbReference>
<feature type="transmembrane region" description="Helical" evidence="1">
    <location>
        <begin position="342"/>
        <end position="368"/>
    </location>
</feature>
<dbReference type="GO" id="GO:0005737">
    <property type="term" value="C:cytoplasm"/>
    <property type="evidence" value="ECO:0007669"/>
    <property type="project" value="TreeGrafter"/>
</dbReference>
<dbReference type="Gene3D" id="3.40.50.300">
    <property type="entry name" value="P-loop containing nucleotide triphosphate hydrolases"/>
    <property type="match status" value="1"/>
</dbReference>
<dbReference type="GO" id="GO:0030488">
    <property type="term" value="P:tRNA methylation"/>
    <property type="evidence" value="ECO:0007669"/>
    <property type="project" value="TreeGrafter"/>
</dbReference>
<keyword evidence="4" id="KW-1185">Reference proteome</keyword>
<dbReference type="InterPro" id="IPR006073">
    <property type="entry name" value="GTP-bd"/>
</dbReference>
<evidence type="ECO:0000313" key="3">
    <source>
        <dbReference type="EMBL" id="VVE52247.1"/>
    </source>
</evidence>
<accession>A0A5E4YUX0</accession>
<evidence type="ECO:0000259" key="2">
    <source>
        <dbReference type="Pfam" id="PF01926"/>
    </source>
</evidence>
<dbReference type="InterPro" id="IPR027417">
    <property type="entry name" value="P-loop_NTPase"/>
</dbReference>
<dbReference type="EMBL" id="CABPSM010000020">
    <property type="protein sequence ID" value="VVE52247.1"/>
    <property type="molecule type" value="Genomic_DNA"/>
</dbReference>
<dbReference type="RefSeq" id="WP_174995858.1">
    <property type="nucleotide sequence ID" value="NZ_CABPSM010000020.1"/>
</dbReference>
<evidence type="ECO:0000256" key="1">
    <source>
        <dbReference type="SAM" id="Phobius"/>
    </source>
</evidence>
<keyword evidence="1" id="KW-0812">Transmembrane</keyword>
<name>A0A5E4YUX0_9BURK</name>